<keyword evidence="2" id="KW-0479">Metal-binding</keyword>
<comment type="caution">
    <text evidence="8">The sequence shown here is derived from an EMBL/GenBank/DDBJ whole genome shotgun (WGS) entry which is preliminary data.</text>
</comment>
<dbReference type="InterPro" id="IPR050815">
    <property type="entry name" value="TF_fung"/>
</dbReference>
<dbReference type="Gene3D" id="4.10.240.10">
    <property type="entry name" value="Zn(2)-C6 fungal-type DNA-binding domain"/>
    <property type="match status" value="1"/>
</dbReference>
<reference evidence="9" key="1">
    <citation type="journal article" date="2012" name="BMC Genomics">
        <title>Genome sequence of the necrotrophic fungus Penicillium digitatum, the main postharvest pathogen of citrus.</title>
        <authorList>
            <person name="Marcet-Houben M."/>
            <person name="Ballester A.-R."/>
            <person name="de la Fuente B."/>
            <person name="Harries E."/>
            <person name="Marcos J.F."/>
            <person name="Gonzalez-Candelas L."/>
            <person name="Gabaldon T."/>
        </authorList>
    </citation>
    <scope>NUCLEOTIDE SEQUENCE [LARGE SCALE GENOMIC DNA]</scope>
    <source>
        <strain evidence="9">PHI26 / CECT 20796</strain>
    </source>
</reference>
<keyword evidence="9" id="KW-1185">Reference proteome</keyword>
<keyword evidence="3" id="KW-0805">Transcription regulation</keyword>
<accession>K9FCB2</accession>
<dbReference type="EMBL" id="AKCT01000269">
    <property type="protein sequence ID" value="EKV06849.1"/>
    <property type="molecule type" value="Genomic_DNA"/>
</dbReference>
<dbReference type="InterPro" id="IPR036864">
    <property type="entry name" value="Zn2-C6_fun-type_DNA-bd_sf"/>
</dbReference>
<dbReference type="InParanoid" id="K9FCB2"/>
<gene>
    <name evidence="8" type="ORF">PDIG_76220</name>
</gene>
<dbReference type="Proteomes" id="UP000009882">
    <property type="component" value="Unassembled WGS sequence"/>
</dbReference>
<dbReference type="GO" id="GO:0003677">
    <property type="term" value="F:DNA binding"/>
    <property type="evidence" value="ECO:0007669"/>
    <property type="project" value="UniProtKB-KW"/>
</dbReference>
<evidence type="ECO:0000256" key="2">
    <source>
        <dbReference type="ARBA" id="ARBA00022723"/>
    </source>
</evidence>
<dbReference type="OrthoDB" id="3037908at2759"/>
<dbReference type="HOGENOM" id="CLU_1571689_0_0_1"/>
<evidence type="ECO:0000256" key="5">
    <source>
        <dbReference type="ARBA" id="ARBA00023163"/>
    </source>
</evidence>
<evidence type="ECO:0000256" key="1">
    <source>
        <dbReference type="ARBA" id="ARBA00004123"/>
    </source>
</evidence>
<proteinExistence type="predicted"/>
<dbReference type="InterPro" id="IPR001138">
    <property type="entry name" value="Zn2Cys6_DnaBD"/>
</dbReference>
<dbReference type="AlphaFoldDB" id="K9FCB2"/>
<keyword evidence="5" id="KW-0804">Transcription</keyword>
<evidence type="ECO:0000313" key="8">
    <source>
        <dbReference type="EMBL" id="EKV06849.1"/>
    </source>
</evidence>
<dbReference type="GO" id="GO:0005634">
    <property type="term" value="C:nucleus"/>
    <property type="evidence" value="ECO:0007669"/>
    <property type="project" value="UniProtKB-SubCell"/>
</dbReference>
<dbReference type="SMART" id="SM00066">
    <property type="entry name" value="GAL4"/>
    <property type="match status" value="1"/>
</dbReference>
<dbReference type="PROSITE" id="PS50048">
    <property type="entry name" value="ZN2_CY6_FUNGAL_2"/>
    <property type="match status" value="1"/>
</dbReference>
<dbReference type="CDD" id="cd00067">
    <property type="entry name" value="GAL4"/>
    <property type="match status" value="1"/>
</dbReference>
<dbReference type="SUPFAM" id="SSF57701">
    <property type="entry name" value="Zn2/Cys6 DNA-binding domain"/>
    <property type="match status" value="1"/>
</dbReference>
<keyword evidence="4" id="KW-0238">DNA-binding</keyword>
<keyword evidence="6" id="KW-0539">Nucleus</keyword>
<name>K9FCB2_PEND2</name>
<dbReference type="PANTHER" id="PTHR47338">
    <property type="entry name" value="ZN(II)2CYS6 TRANSCRIPTION FACTOR (EUROFUNG)-RELATED"/>
    <property type="match status" value="1"/>
</dbReference>
<dbReference type="eggNOG" id="ENOG502T8SE">
    <property type="taxonomic scope" value="Eukaryota"/>
</dbReference>
<dbReference type="Pfam" id="PF00172">
    <property type="entry name" value="Zn_clus"/>
    <property type="match status" value="1"/>
</dbReference>
<evidence type="ECO:0000313" key="9">
    <source>
        <dbReference type="Proteomes" id="UP000009882"/>
    </source>
</evidence>
<organism evidence="8 9">
    <name type="scientific">Penicillium digitatum (strain PHI26 / CECT 20796)</name>
    <name type="common">Green mold</name>
    <dbReference type="NCBI Taxonomy" id="1170229"/>
    <lineage>
        <taxon>Eukaryota</taxon>
        <taxon>Fungi</taxon>
        <taxon>Dikarya</taxon>
        <taxon>Ascomycota</taxon>
        <taxon>Pezizomycotina</taxon>
        <taxon>Eurotiomycetes</taxon>
        <taxon>Eurotiomycetidae</taxon>
        <taxon>Eurotiales</taxon>
        <taxon>Aspergillaceae</taxon>
        <taxon>Penicillium</taxon>
    </lineage>
</organism>
<evidence type="ECO:0000256" key="6">
    <source>
        <dbReference type="ARBA" id="ARBA00023242"/>
    </source>
</evidence>
<comment type="subcellular location">
    <subcellularLocation>
        <location evidence="1">Nucleus</location>
    </subcellularLocation>
</comment>
<evidence type="ECO:0000256" key="4">
    <source>
        <dbReference type="ARBA" id="ARBA00023125"/>
    </source>
</evidence>
<protein>
    <recommendedName>
        <fullName evidence="7">Zn(2)-C6 fungal-type domain-containing protein</fullName>
    </recommendedName>
</protein>
<evidence type="ECO:0000259" key="7">
    <source>
        <dbReference type="PROSITE" id="PS50048"/>
    </source>
</evidence>
<feature type="domain" description="Zn(2)-C6 fungal-type" evidence="7">
    <location>
        <begin position="13"/>
        <end position="42"/>
    </location>
</feature>
<dbReference type="OMA" id="VRCHINT"/>
<sequence>MSTLRPRQEPGLACQECQRKKLRCDRKRPCGACVNSGVRCHINTDRPSRGPKRGHLKDLRSRIGISSMFLSVLVENSTHSFVIRTALLERRLRAQGDPLDEIGLNLNPDDEVQQSVTEIELDLTEDSIPLLTMTAPNVTSSPEALLASTTSGTIPKLTQAELYEPKPFIIQVPLAARL</sequence>
<dbReference type="GO" id="GO:0000981">
    <property type="term" value="F:DNA-binding transcription factor activity, RNA polymerase II-specific"/>
    <property type="evidence" value="ECO:0007669"/>
    <property type="project" value="InterPro"/>
</dbReference>
<dbReference type="GO" id="GO:0008270">
    <property type="term" value="F:zinc ion binding"/>
    <property type="evidence" value="ECO:0007669"/>
    <property type="project" value="InterPro"/>
</dbReference>
<evidence type="ECO:0000256" key="3">
    <source>
        <dbReference type="ARBA" id="ARBA00023015"/>
    </source>
</evidence>
<dbReference type="STRING" id="1170229.K9FCB2"/>
<dbReference type="PANTHER" id="PTHR47338:SF3">
    <property type="entry name" value="C6 FINGER DOMAIN TRANSCRIPTION FACTOR DBAA-RELATED"/>
    <property type="match status" value="1"/>
</dbReference>